<name>A0ABT4RCV5_9ACTN</name>
<feature type="region of interest" description="Disordered" evidence="1">
    <location>
        <begin position="98"/>
        <end position="121"/>
    </location>
</feature>
<dbReference type="EMBL" id="JAPCID010000003">
    <property type="protein sequence ID" value="MDA0136380.1"/>
    <property type="molecule type" value="Genomic_DNA"/>
</dbReference>
<evidence type="ECO:0000313" key="3">
    <source>
        <dbReference type="Proteomes" id="UP001147700"/>
    </source>
</evidence>
<sequence length="121" mass="13347">MEELALPQAHTELIDALLELATSTSGILDDLTRAHDVADRGAAVEFLREAFHELLAPLSLLLGPRELRAATAAVEAAANITATRFDFAPCDVEAEVPRRDPRTAHRRLQRPAIPRKRGTRY</sequence>
<evidence type="ECO:0008006" key="4">
    <source>
        <dbReference type="Google" id="ProtNLM"/>
    </source>
</evidence>
<gene>
    <name evidence="2" type="ORF">OJ962_02650</name>
</gene>
<proteinExistence type="predicted"/>
<organism evidence="2 3">
    <name type="scientific">Solirubrobacter deserti</name>
    <dbReference type="NCBI Taxonomy" id="2282478"/>
    <lineage>
        <taxon>Bacteria</taxon>
        <taxon>Bacillati</taxon>
        <taxon>Actinomycetota</taxon>
        <taxon>Thermoleophilia</taxon>
        <taxon>Solirubrobacterales</taxon>
        <taxon>Solirubrobacteraceae</taxon>
        <taxon>Solirubrobacter</taxon>
    </lineage>
</organism>
<keyword evidence="3" id="KW-1185">Reference proteome</keyword>
<dbReference type="Proteomes" id="UP001147700">
    <property type="component" value="Unassembled WGS sequence"/>
</dbReference>
<protein>
    <recommendedName>
        <fullName evidence="4">HPt domain-containing protein</fullName>
    </recommendedName>
</protein>
<reference evidence="2" key="1">
    <citation type="submission" date="2022-10" db="EMBL/GenBank/DDBJ databases">
        <title>The WGS of Solirubrobacter sp. CPCC 204708.</title>
        <authorList>
            <person name="Jiang Z."/>
        </authorList>
    </citation>
    <scope>NUCLEOTIDE SEQUENCE</scope>
    <source>
        <strain evidence="2">CPCC 204708</strain>
    </source>
</reference>
<comment type="caution">
    <text evidence="2">The sequence shown here is derived from an EMBL/GenBank/DDBJ whole genome shotgun (WGS) entry which is preliminary data.</text>
</comment>
<evidence type="ECO:0000256" key="1">
    <source>
        <dbReference type="SAM" id="MobiDB-lite"/>
    </source>
</evidence>
<evidence type="ECO:0000313" key="2">
    <source>
        <dbReference type="EMBL" id="MDA0136380.1"/>
    </source>
</evidence>
<feature type="compositionally biased region" description="Basic residues" evidence="1">
    <location>
        <begin position="104"/>
        <end position="121"/>
    </location>
</feature>
<dbReference type="RefSeq" id="WP_202955467.1">
    <property type="nucleotide sequence ID" value="NZ_JAPCID010000003.1"/>
</dbReference>
<accession>A0ABT4RCV5</accession>